<evidence type="ECO:0000313" key="2">
    <source>
        <dbReference type="Proteomes" id="UP000215914"/>
    </source>
</evidence>
<dbReference type="EMBL" id="MNCJ02000329">
    <property type="protein sequence ID" value="KAF5768441.1"/>
    <property type="molecule type" value="Genomic_DNA"/>
</dbReference>
<sequence>MPTIFGNLGSPHFRNSFIIRTQFIINSLSSKKWGNLSLAFVGYPCKEYCCGCTKGLVS</sequence>
<dbReference type="Gramene" id="mRNA:HanXRQr2_Chr14g0636501">
    <property type="protein sequence ID" value="CDS:HanXRQr2_Chr14g0636501.1"/>
    <property type="gene ID" value="HanXRQr2_Chr14g0636501"/>
</dbReference>
<reference evidence="1" key="1">
    <citation type="journal article" date="2017" name="Nature">
        <title>The sunflower genome provides insights into oil metabolism, flowering and Asterid evolution.</title>
        <authorList>
            <person name="Badouin H."/>
            <person name="Gouzy J."/>
            <person name="Grassa C.J."/>
            <person name="Murat F."/>
            <person name="Staton S.E."/>
            <person name="Cottret L."/>
            <person name="Lelandais-Briere C."/>
            <person name="Owens G.L."/>
            <person name="Carrere S."/>
            <person name="Mayjonade B."/>
            <person name="Legrand L."/>
            <person name="Gill N."/>
            <person name="Kane N.C."/>
            <person name="Bowers J.E."/>
            <person name="Hubner S."/>
            <person name="Bellec A."/>
            <person name="Berard A."/>
            <person name="Berges H."/>
            <person name="Blanchet N."/>
            <person name="Boniface M.C."/>
            <person name="Brunel D."/>
            <person name="Catrice O."/>
            <person name="Chaidir N."/>
            <person name="Claudel C."/>
            <person name="Donnadieu C."/>
            <person name="Faraut T."/>
            <person name="Fievet G."/>
            <person name="Helmstetter N."/>
            <person name="King M."/>
            <person name="Knapp S.J."/>
            <person name="Lai Z."/>
            <person name="Le Paslier M.C."/>
            <person name="Lippi Y."/>
            <person name="Lorenzon L."/>
            <person name="Mandel J.R."/>
            <person name="Marage G."/>
            <person name="Marchand G."/>
            <person name="Marquand E."/>
            <person name="Bret-Mestries E."/>
            <person name="Morien E."/>
            <person name="Nambeesan S."/>
            <person name="Nguyen T."/>
            <person name="Pegot-Espagnet P."/>
            <person name="Pouilly N."/>
            <person name="Raftis F."/>
            <person name="Sallet E."/>
            <person name="Schiex T."/>
            <person name="Thomas J."/>
            <person name="Vandecasteele C."/>
            <person name="Vares D."/>
            <person name="Vear F."/>
            <person name="Vautrin S."/>
            <person name="Crespi M."/>
            <person name="Mangin B."/>
            <person name="Burke J.M."/>
            <person name="Salse J."/>
            <person name="Munos S."/>
            <person name="Vincourt P."/>
            <person name="Rieseberg L.H."/>
            <person name="Langlade N.B."/>
        </authorList>
    </citation>
    <scope>NUCLEOTIDE SEQUENCE</scope>
    <source>
        <tissue evidence="1">Leaves</tissue>
    </source>
</reference>
<reference evidence="1" key="2">
    <citation type="submission" date="2020-06" db="EMBL/GenBank/DDBJ databases">
        <title>Helianthus annuus Genome sequencing and assembly Release 2.</title>
        <authorList>
            <person name="Gouzy J."/>
            <person name="Langlade N."/>
            <person name="Munos S."/>
        </authorList>
    </citation>
    <scope>NUCLEOTIDE SEQUENCE</scope>
    <source>
        <tissue evidence="1">Leaves</tissue>
    </source>
</reference>
<keyword evidence="2" id="KW-1185">Reference proteome</keyword>
<protein>
    <submittedName>
        <fullName evidence="1">Uncharacterized protein</fullName>
    </submittedName>
</protein>
<organism evidence="1 2">
    <name type="scientific">Helianthus annuus</name>
    <name type="common">Common sunflower</name>
    <dbReference type="NCBI Taxonomy" id="4232"/>
    <lineage>
        <taxon>Eukaryota</taxon>
        <taxon>Viridiplantae</taxon>
        <taxon>Streptophyta</taxon>
        <taxon>Embryophyta</taxon>
        <taxon>Tracheophyta</taxon>
        <taxon>Spermatophyta</taxon>
        <taxon>Magnoliopsida</taxon>
        <taxon>eudicotyledons</taxon>
        <taxon>Gunneridae</taxon>
        <taxon>Pentapetalae</taxon>
        <taxon>asterids</taxon>
        <taxon>campanulids</taxon>
        <taxon>Asterales</taxon>
        <taxon>Asteraceae</taxon>
        <taxon>Asteroideae</taxon>
        <taxon>Heliantheae alliance</taxon>
        <taxon>Heliantheae</taxon>
        <taxon>Helianthus</taxon>
    </lineage>
</organism>
<accession>A0A9K3E9H2</accession>
<evidence type="ECO:0000313" key="1">
    <source>
        <dbReference type="EMBL" id="KAF5768441.1"/>
    </source>
</evidence>
<name>A0A9K3E9H2_HELAN</name>
<gene>
    <name evidence="1" type="ORF">HanXRQr2_Chr14g0636501</name>
</gene>
<proteinExistence type="predicted"/>
<comment type="caution">
    <text evidence="1">The sequence shown here is derived from an EMBL/GenBank/DDBJ whole genome shotgun (WGS) entry which is preliminary data.</text>
</comment>
<dbReference type="AlphaFoldDB" id="A0A9K3E9H2"/>
<dbReference type="Proteomes" id="UP000215914">
    <property type="component" value="Unassembled WGS sequence"/>
</dbReference>